<evidence type="ECO:0000313" key="2">
    <source>
        <dbReference type="Proteomes" id="UP000566819"/>
    </source>
</evidence>
<evidence type="ECO:0000313" key="1">
    <source>
        <dbReference type="EMBL" id="KAF4625448.1"/>
    </source>
</evidence>
<dbReference type="Proteomes" id="UP000566819">
    <property type="component" value="Unassembled WGS sequence"/>
</dbReference>
<keyword evidence="2" id="KW-1185">Reference proteome</keyword>
<dbReference type="EMBL" id="JAAMPI010001375">
    <property type="protein sequence ID" value="KAF4625448.1"/>
    <property type="molecule type" value="Genomic_DNA"/>
</dbReference>
<accession>A0A8H4R9J6</accession>
<organism evidence="1 2">
    <name type="scientific">Cudoniella acicularis</name>
    <dbReference type="NCBI Taxonomy" id="354080"/>
    <lineage>
        <taxon>Eukaryota</taxon>
        <taxon>Fungi</taxon>
        <taxon>Dikarya</taxon>
        <taxon>Ascomycota</taxon>
        <taxon>Pezizomycotina</taxon>
        <taxon>Leotiomycetes</taxon>
        <taxon>Helotiales</taxon>
        <taxon>Tricladiaceae</taxon>
        <taxon>Cudoniella</taxon>
    </lineage>
</organism>
<sequence length="165" mass="18087">MQILSARCTNSGPDAMETVSYGEINLRAKVIPLSVFRGDVMLRDGTRRIYDQLEYYDPSIGKQVCLGSYHPGSVIQVDGFTHPAGTNHFLDNPDVQGADLQCVTDGPYYGVLMAKTYIMVIKPLAEGGSDILERVGSISRSGLGGPTSDKSRFFERVEPRIIKLV</sequence>
<protein>
    <submittedName>
        <fullName evidence="1">Uncharacterized protein</fullName>
    </submittedName>
</protein>
<proteinExistence type="predicted"/>
<reference evidence="1 2" key="1">
    <citation type="submission" date="2020-03" db="EMBL/GenBank/DDBJ databases">
        <title>Draft Genome Sequence of Cudoniella acicularis.</title>
        <authorList>
            <person name="Buettner E."/>
            <person name="Kellner H."/>
        </authorList>
    </citation>
    <scope>NUCLEOTIDE SEQUENCE [LARGE SCALE GENOMIC DNA]</scope>
    <source>
        <strain evidence="1 2">DSM 108380</strain>
    </source>
</reference>
<name>A0A8H4R9J6_9HELO</name>
<dbReference type="AlphaFoldDB" id="A0A8H4R9J6"/>
<gene>
    <name evidence="1" type="ORF">G7Y89_g12717</name>
</gene>
<comment type="caution">
    <text evidence="1">The sequence shown here is derived from an EMBL/GenBank/DDBJ whole genome shotgun (WGS) entry which is preliminary data.</text>
</comment>